<dbReference type="SUPFAM" id="SSF89550">
    <property type="entry name" value="PHP domain-like"/>
    <property type="match status" value="1"/>
</dbReference>
<evidence type="ECO:0000313" key="11">
    <source>
        <dbReference type="Proteomes" id="UP000381693"/>
    </source>
</evidence>
<evidence type="ECO:0000256" key="8">
    <source>
        <dbReference type="RuleBase" id="RU366003"/>
    </source>
</evidence>
<dbReference type="PANTHER" id="PTHR21039:SF0">
    <property type="entry name" value="HISTIDINOL-PHOSPHATASE"/>
    <property type="match status" value="1"/>
</dbReference>
<evidence type="ECO:0000256" key="4">
    <source>
        <dbReference type="ARBA" id="ARBA00022605"/>
    </source>
</evidence>
<evidence type="ECO:0000256" key="7">
    <source>
        <dbReference type="ARBA" id="ARBA00049158"/>
    </source>
</evidence>
<dbReference type="RefSeq" id="WP_142524267.1">
    <property type="nucleotide sequence ID" value="NZ_CABFUZ020000015.1"/>
</dbReference>
<evidence type="ECO:0000313" key="10">
    <source>
        <dbReference type="EMBL" id="VVM04546.1"/>
    </source>
</evidence>
<dbReference type="Proteomes" id="UP000381693">
    <property type="component" value="Unassembled WGS sequence"/>
</dbReference>
<dbReference type="PANTHER" id="PTHR21039">
    <property type="entry name" value="HISTIDINOL PHOSPHATASE-RELATED"/>
    <property type="match status" value="1"/>
</dbReference>
<evidence type="ECO:0000256" key="1">
    <source>
        <dbReference type="ARBA" id="ARBA00004970"/>
    </source>
</evidence>
<dbReference type="InterPro" id="IPR004013">
    <property type="entry name" value="PHP_dom"/>
</dbReference>
<protein>
    <recommendedName>
        <fullName evidence="3 8">Histidinol-phosphatase</fullName>
        <shortName evidence="8">HolPase</shortName>
        <ecNumber evidence="3 8">3.1.3.15</ecNumber>
    </recommendedName>
</protein>
<dbReference type="InterPro" id="IPR016195">
    <property type="entry name" value="Pol/histidinol_Pase-like"/>
</dbReference>
<dbReference type="NCBIfam" id="TIGR01856">
    <property type="entry name" value="hisJ_fam"/>
    <property type="match status" value="1"/>
</dbReference>
<comment type="similarity">
    <text evidence="2 8">Belongs to the PHP hydrolase family. HisK subfamily.</text>
</comment>
<evidence type="ECO:0000259" key="9">
    <source>
        <dbReference type="Pfam" id="PF02811"/>
    </source>
</evidence>
<keyword evidence="5 8" id="KW-0378">Hydrolase</keyword>
<dbReference type="EMBL" id="CABFUZ020000015">
    <property type="protein sequence ID" value="VVM04546.1"/>
    <property type="molecule type" value="Genomic_DNA"/>
</dbReference>
<dbReference type="AlphaFoldDB" id="A0A5E6M878"/>
<dbReference type="GO" id="GO:0000105">
    <property type="term" value="P:L-histidine biosynthetic process"/>
    <property type="evidence" value="ECO:0007669"/>
    <property type="project" value="UniProtKB-UniRule"/>
</dbReference>
<dbReference type="InterPro" id="IPR010140">
    <property type="entry name" value="Histidinol_P_phosphatase_HisJ"/>
</dbReference>
<dbReference type="EC" id="3.1.3.15" evidence="3 8"/>
<gene>
    <name evidence="10" type="primary">E3.1.3.15B</name>
    <name evidence="10" type="ORF">MAMC_00109</name>
</gene>
<dbReference type="GO" id="GO:0004401">
    <property type="term" value="F:histidinol-phosphatase activity"/>
    <property type="evidence" value="ECO:0007669"/>
    <property type="project" value="UniProtKB-UniRule"/>
</dbReference>
<comment type="caution">
    <text evidence="10">The sequence shown here is derived from an EMBL/GenBank/DDBJ whole genome shotgun (WGS) entry which is preliminary data.</text>
</comment>
<keyword evidence="4 8" id="KW-0028">Amino-acid biosynthesis</keyword>
<keyword evidence="6 8" id="KW-0368">Histidine biosynthesis</keyword>
<proteinExistence type="inferred from homology"/>
<evidence type="ECO:0000256" key="6">
    <source>
        <dbReference type="ARBA" id="ARBA00023102"/>
    </source>
</evidence>
<comment type="pathway">
    <text evidence="1 8">Amino-acid biosynthesis; L-histidine biosynthesis; L-histidine from 5-phospho-alpha-D-ribose 1-diphosphate: step 8/9.</text>
</comment>
<evidence type="ECO:0000256" key="5">
    <source>
        <dbReference type="ARBA" id="ARBA00022801"/>
    </source>
</evidence>
<keyword evidence="11" id="KW-1185">Reference proteome</keyword>
<accession>A0A5E6M878</accession>
<evidence type="ECO:0000256" key="2">
    <source>
        <dbReference type="ARBA" id="ARBA00009152"/>
    </source>
</evidence>
<evidence type="ECO:0000256" key="3">
    <source>
        <dbReference type="ARBA" id="ARBA00013085"/>
    </source>
</evidence>
<reference evidence="10" key="1">
    <citation type="submission" date="2019-09" db="EMBL/GenBank/DDBJ databases">
        <authorList>
            <person name="Cremers G."/>
        </authorList>
    </citation>
    <scope>NUCLEOTIDE SEQUENCE [LARGE SCALE GENOMIC DNA]</scope>
    <source>
        <strain evidence="10">3B</strain>
    </source>
</reference>
<organism evidence="10 11">
    <name type="scientific">Methylacidimicrobium cyclopophantes</name>
    <dbReference type="NCBI Taxonomy" id="1041766"/>
    <lineage>
        <taxon>Bacteria</taxon>
        <taxon>Pseudomonadati</taxon>
        <taxon>Verrucomicrobiota</taxon>
        <taxon>Methylacidimicrobium</taxon>
    </lineage>
</organism>
<dbReference type="Pfam" id="PF02811">
    <property type="entry name" value="PHP"/>
    <property type="match status" value="1"/>
</dbReference>
<dbReference type="OrthoDB" id="9775255at2"/>
<name>A0A5E6M878_9BACT</name>
<comment type="catalytic activity">
    <reaction evidence="7 8">
        <text>L-histidinol phosphate + H2O = L-histidinol + phosphate</text>
        <dbReference type="Rhea" id="RHEA:14465"/>
        <dbReference type="ChEBI" id="CHEBI:15377"/>
        <dbReference type="ChEBI" id="CHEBI:43474"/>
        <dbReference type="ChEBI" id="CHEBI:57699"/>
        <dbReference type="ChEBI" id="CHEBI:57980"/>
        <dbReference type="EC" id="3.1.3.15"/>
    </reaction>
</comment>
<dbReference type="CDD" id="cd12110">
    <property type="entry name" value="PHP_HisPPase_Hisj_like"/>
    <property type="match status" value="1"/>
</dbReference>
<dbReference type="Gene3D" id="3.20.20.140">
    <property type="entry name" value="Metal-dependent hydrolases"/>
    <property type="match status" value="1"/>
</dbReference>
<dbReference type="GO" id="GO:0005737">
    <property type="term" value="C:cytoplasm"/>
    <property type="evidence" value="ECO:0007669"/>
    <property type="project" value="TreeGrafter"/>
</dbReference>
<dbReference type="UniPathway" id="UPA00031">
    <property type="reaction ID" value="UER00013"/>
</dbReference>
<dbReference type="NCBIfam" id="NF005596">
    <property type="entry name" value="PRK07328.1"/>
    <property type="match status" value="1"/>
</dbReference>
<feature type="domain" description="PHP" evidence="9">
    <location>
        <begin position="4"/>
        <end position="194"/>
    </location>
</feature>
<sequence>MLFDYHVHTPLCRHAVGSPQEYVRRAREVGLGELGFSDHNPMPTAFDDWRMGPEELPRYLGLVEEAKESSGGDLPIRLGLECDFLPGYEDHIRFLAEQAEWDYLIGSVHYVEPQWDIDNPAKLAKWEERPVEEVWRLYFAAYTRMAGSGLFDFLAHPDLVKKFGRRPSGDLDDYYREAVDAIADAGLAIEVSTAGLRKEAREIYPEKRFLEMAHRRRIPVLLSSDAHRPEEVGYRFDLALQLVREVGYRQLVRFERRRAIPVAIS</sequence>